<evidence type="ECO:0000313" key="2">
    <source>
        <dbReference type="Proteomes" id="UP000792220"/>
    </source>
</evidence>
<keyword evidence="2" id="KW-1185">Reference proteome</keyword>
<proteinExistence type="predicted"/>
<sequence length="78" mass="9214">MYKKYLIISNIVKKYKKLNNKNYLKILNLIDIHDDEILDNLLGYVEYVDNIIYRINILNYCNSNINSILNGSNSKSIK</sequence>
<protein>
    <submittedName>
        <fullName evidence="1">Uncharacterized protein</fullName>
    </submittedName>
</protein>
<name>A0A916KPS6_CBEPV</name>
<dbReference type="RefSeq" id="YP_008004334.1">
    <property type="nucleotide sequence ID" value="NC_021248.1"/>
</dbReference>
<gene>
    <name evidence="1" type="ORF">CHBEV_264</name>
</gene>
<dbReference type="EMBL" id="HF679132">
    <property type="protein sequence ID" value="CCU55832.1"/>
    <property type="molecule type" value="Genomic_DNA"/>
</dbReference>
<dbReference type="OrthoDB" id="40213at10239"/>
<organismHost>
    <name type="scientific">Choristoneura fumiferana</name>
    <name type="common">Spruce budworm moth</name>
    <name type="synonym">Archips fumiferana</name>
    <dbReference type="NCBI Taxonomy" id="7141"/>
</organismHost>
<evidence type="ECO:0000313" key="1">
    <source>
        <dbReference type="EMBL" id="CCU55832.1"/>
    </source>
</evidence>
<reference evidence="1" key="1">
    <citation type="journal article" date="2013" name="J. Virol.">
        <title>New Insights into the Evolution of Entomopoxvirinae from the Complete Genome Sequences of Four Entomopoxviruses Infecting Adoxophyes honmai, Choristoneura biennis, Choristoneura rosaceana, and Mythimna separata.</title>
        <authorList>
            <person name="Theze J."/>
            <person name="Takatsuka J."/>
            <person name="Li Z."/>
            <person name="Gallais J."/>
            <person name="Doucet D."/>
            <person name="Arif B."/>
            <person name="Nakai M."/>
            <person name="Herniou E.A."/>
        </authorList>
    </citation>
    <scope>NUCLEOTIDE SEQUENCE</scope>
</reference>
<accession>A0A916KPS6</accession>
<dbReference type="Proteomes" id="UP000792220">
    <property type="component" value="Genome"/>
</dbReference>
<dbReference type="GeneID" id="15613254"/>
<dbReference type="KEGG" id="vg:15613254"/>
<organism evidence="1 2">
    <name type="scientific">Choristoneura biennis entomopoxvirus</name>
    <name type="common">CbEPV</name>
    <dbReference type="NCBI Taxonomy" id="10288"/>
    <lineage>
        <taxon>Viruses</taxon>
        <taxon>Varidnaviria</taxon>
        <taxon>Bamfordvirae</taxon>
        <taxon>Nucleocytoviricota</taxon>
        <taxon>Pokkesviricetes</taxon>
        <taxon>Chitovirales</taxon>
        <taxon>Poxviridae</taxon>
        <taxon>Entomopoxvirinae</taxon>
        <taxon>Betaentomopoxvirus</taxon>
        <taxon>Betaentomopoxvirus cbiennis</taxon>
    </lineage>
</organism>